<dbReference type="EMBL" id="JBJJXI010000062">
    <property type="protein sequence ID" value="KAL3397537.1"/>
    <property type="molecule type" value="Genomic_DNA"/>
</dbReference>
<reference evidence="1 2" key="1">
    <citation type="journal article" date="2024" name="bioRxiv">
        <title>A reference genome for Trichogramma kaykai: A tiny desert-dwelling parasitoid wasp with competing sex-ratio distorters.</title>
        <authorList>
            <person name="Culotta J."/>
            <person name="Lindsey A.R."/>
        </authorList>
    </citation>
    <scope>NUCLEOTIDE SEQUENCE [LARGE SCALE GENOMIC DNA]</scope>
    <source>
        <strain evidence="1 2">KSX58</strain>
    </source>
</reference>
<name>A0ABD2WWW1_9HYME</name>
<dbReference type="AlphaFoldDB" id="A0ABD2WWW1"/>
<evidence type="ECO:0000313" key="2">
    <source>
        <dbReference type="Proteomes" id="UP001627154"/>
    </source>
</evidence>
<gene>
    <name evidence="1" type="ORF">TKK_008640</name>
</gene>
<sequence>MNTVLRCVTKCEDNYNDTLCTKSQICSESKVDHLKIQDTASQYKKNKASTRWLQKKVEIYVEEIGLGYCFETIIKGYSYLRITMIVHRKFFRQLALDSLLELTRYRLPILCYEMIIDESFTNKDLYNVYLVAADQSS</sequence>
<comment type="caution">
    <text evidence="1">The sequence shown here is derived from an EMBL/GenBank/DDBJ whole genome shotgun (WGS) entry which is preliminary data.</text>
</comment>
<evidence type="ECO:0000313" key="1">
    <source>
        <dbReference type="EMBL" id="KAL3397537.1"/>
    </source>
</evidence>
<organism evidence="1 2">
    <name type="scientific">Trichogramma kaykai</name>
    <dbReference type="NCBI Taxonomy" id="54128"/>
    <lineage>
        <taxon>Eukaryota</taxon>
        <taxon>Metazoa</taxon>
        <taxon>Ecdysozoa</taxon>
        <taxon>Arthropoda</taxon>
        <taxon>Hexapoda</taxon>
        <taxon>Insecta</taxon>
        <taxon>Pterygota</taxon>
        <taxon>Neoptera</taxon>
        <taxon>Endopterygota</taxon>
        <taxon>Hymenoptera</taxon>
        <taxon>Apocrita</taxon>
        <taxon>Proctotrupomorpha</taxon>
        <taxon>Chalcidoidea</taxon>
        <taxon>Trichogrammatidae</taxon>
        <taxon>Trichogramma</taxon>
    </lineage>
</organism>
<keyword evidence="2" id="KW-1185">Reference proteome</keyword>
<proteinExistence type="predicted"/>
<accession>A0ABD2WWW1</accession>
<dbReference type="Proteomes" id="UP001627154">
    <property type="component" value="Unassembled WGS sequence"/>
</dbReference>
<protein>
    <submittedName>
        <fullName evidence="1">Uncharacterized protein</fullName>
    </submittedName>
</protein>